<organism evidence="1 2">
    <name type="scientific">Araneus ventricosus</name>
    <name type="common">Orbweaver spider</name>
    <name type="synonym">Epeira ventricosa</name>
    <dbReference type="NCBI Taxonomy" id="182803"/>
    <lineage>
        <taxon>Eukaryota</taxon>
        <taxon>Metazoa</taxon>
        <taxon>Ecdysozoa</taxon>
        <taxon>Arthropoda</taxon>
        <taxon>Chelicerata</taxon>
        <taxon>Arachnida</taxon>
        <taxon>Araneae</taxon>
        <taxon>Araneomorphae</taxon>
        <taxon>Entelegynae</taxon>
        <taxon>Araneoidea</taxon>
        <taxon>Araneidae</taxon>
        <taxon>Araneus</taxon>
    </lineage>
</organism>
<gene>
    <name evidence="1" type="ORF">AVEN_225721_1</name>
</gene>
<dbReference type="Proteomes" id="UP000499080">
    <property type="component" value="Unassembled WGS sequence"/>
</dbReference>
<sequence>MTRTATDLALKNAPMFSKLQAPYQREDVWFPTYDLGRNRPTYSANLQRNRISSHYSTVPETETLPRSLTNWLTIQPMTHFWNIRTRVGSF</sequence>
<protein>
    <submittedName>
        <fullName evidence="1">Uncharacterized protein</fullName>
    </submittedName>
</protein>
<evidence type="ECO:0000313" key="2">
    <source>
        <dbReference type="Proteomes" id="UP000499080"/>
    </source>
</evidence>
<dbReference type="EMBL" id="BGPR01010936">
    <property type="protein sequence ID" value="GBN48794.1"/>
    <property type="molecule type" value="Genomic_DNA"/>
</dbReference>
<evidence type="ECO:0000313" key="1">
    <source>
        <dbReference type="EMBL" id="GBN48794.1"/>
    </source>
</evidence>
<comment type="caution">
    <text evidence="1">The sequence shown here is derived from an EMBL/GenBank/DDBJ whole genome shotgun (WGS) entry which is preliminary data.</text>
</comment>
<proteinExistence type="predicted"/>
<accession>A0A4Y2PBL2</accession>
<dbReference type="AlphaFoldDB" id="A0A4Y2PBL2"/>
<keyword evidence="2" id="KW-1185">Reference proteome</keyword>
<name>A0A4Y2PBL2_ARAVE</name>
<reference evidence="1 2" key="1">
    <citation type="journal article" date="2019" name="Sci. Rep.">
        <title>Orb-weaving spider Araneus ventricosus genome elucidates the spidroin gene catalogue.</title>
        <authorList>
            <person name="Kono N."/>
            <person name="Nakamura H."/>
            <person name="Ohtoshi R."/>
            <person name="Moran D.A.P."/>
            <person name="Shinohara A."/>
            <person name="Yoshida Y."/>
            <person name="Fujiwara M."/>
            <person name="Mori M."/>
            <person name="Tomita M."/>
            <person name="Arakawa K."/>
        </authorList>
    </citation>
    <scope>NUCLEOTIDE SEQUENCE [LARGE SCALE GENOMIC DNA]</scope>
</reference>